<dbReference type="InterPro" id="IPR036397">
    <property type="entry name" value="RNaseH_sf"/>
</dbReference>
<evidence type="ECO:0000313" key="1">
    <source>
        <dbReference type="EMBL" id="KAJ4448592.1"/>
    </source>
</evidence>
<name>A0ABQ8TSA9_PERAM</name>
<organism evidence="1 2">
    <name type="scientific">Periplaneta americana</name>
    <name type="common">American cockroach</name>
    <name type="synonym">Blatta americana</name>
    <dbReference type="NCBI Taxonomy" id="6978"/>
    <lineage>
        <taxon>Eukaryota</taxon>
        <taxon>Metazoa</taxon>
        <taxon>Ecdysozoa</taxon>
        <taxon>Arthropoda</taxon>
        <taxon>Hexapoda</taxon>
        <taxon>Insecta</taxon>
        <taxon>Pterygota</taxon>
        <taxon>Neoptera</taxon>
        <taxon>Polyneoptera</taxon>
        <taxon>Dictyoptera</taxon>
        <taxon>Blattodea</taxon>
        <taxon>Blattoidea</taxon>
        <taxon>Blattidae</taxon>
        <taxon>Blattinae</taxon>
        <taxon>Periplaneta</taxon>
    </lineage>
</organism>
<dbReference type="Gene3D" id="3.30.420.10">
    <property type="entry name" value="Ribonuclease H-like superfamily/Ribonuclease H"/>
    <property type="match status" value="1"/>
</dbReference>
<dbReference type="Proteomes" id="UP001148838">
    <property type="component" value="Unassembled WGS sequence"/>
</dbReference>
<gene>
    <name evidence="1" type="ORF">ANN_10611</name>
</gene>
<sequence>MTTVTLKQKSCSLPLSEMHTTQMAHLICISCRAAASAGFERSDDVIQKPLHIAWVKIWCAVSGHEILGPYFVEDGAQNPKTVTQVLYRDLIITSFVRDLRLFCLARNLPVELQWMQQDGATVQSLLLQRHLRDCLISRGSPFPYPSCSPDLTGPRCLHMGHDAGDLRKIFGAKRDEVTGEWRKLHNAELHALHPSPDIIRNIKSRRLRWAGHVARMGESRNAYRVLVGRPEGKRPLERPRRRWEDNIKMDLREVGYDGRG</sequence>
<reference evidence="1 2" key="1">
    <citation type="journal article" date="2022" name="Allergy">
        <title>Genome assembly and annotation of Periplaneta americana reveal a comprehensive cockroach allergen profile.</title>
        <authorList>
            <person name="Wang L."/>
            <person name="Xiong Q."/>
            <person name="Saelim N."/>
            <person name="Wang L."/>
            <person name="Nong W."/>
            <person name="Wan A.T."/>
            <person name="Shi M."/>
            <person name="Liu X."/>
            <person name="Cao Q."/>
            <person name="Hui J.H.L."/>
            <person name="Sookrung N."/>
            <person name="Leung T.F."/>
            <person name="Tungtrongchitr A."/>
            <person name="Tsui S.K.W."/>
        </authorList>
    </citation>
    <scope>NUCLEOTIDE SEQUENCE [LARGE SCALE GENOMIC DNA]</scope>
    <source>
        <strain evidence="1">PWHHKU_190912</strain>
    </source>
</reference>
<proteinExistence type="predicted"/>
<evidence type="ECO:0000313" key="2">
    <source>
        <dbReference type="Proteomes" id="UP001148838"/>
    </source>
</evidence>
<accession>A0ABQ8TSA9</accession>
<dbReference type="EMBL" id="JAJSOF020000005">
    <property type="protein sequence ID" value="KAJ4448592.1"/>
    <property type="molecule type" value="Genomic_DNA"/>
</dbReference>
<comment type="caution">
    <text evidence="1">The sequence shown here is derived from an EMBL/GenBank/DDBJ whole genome shotgun (WGS) entry which is preliminary data.</text>
</comment>
<protein>
    <submittedName>
        <fullName evidence="1">Uncharacterized protein</fullName>
    </submittedName>
</protein>
<keyword evidence="2" id="KW-1185">Reference proteome</keyword>